<protein>
    <submittedName>
        <fullName evidence="3">Hopene-associated glycosyltransferase HpnB</fullName>
    </submittedName>
</protein>
<keyword evidence="1" id="KW-0472">Membrane</keyword>
<dbReference type="GO" id="GO:0016740">
    <property type="term" value="F:transferase activity"/>
    <property type="evidence" value="ECO:0007669"/>
    <property type="project" value="UniProtKB-KW"/>
</dbReference>
<dbReference type="Proteomes" id="UP000182190">
    <property type="component" value="Unassembled WGS sequence"/>
</dbReference>
<dbReference type="RefSeq" id="WP_083624557.1">
    <property type="nucleotide sequence ID" value="NZ_LR735028.1"/>
</dbReference>
<dbReference type="OrthoDB" id="9806525at2"/>
<name>A0A7Z9BPV3_9CYAN</name>
<gene>
    <name evidence="3" type="ORF">PL9631_1080053</name>
</gene>
<dbReference type="PANTHER" id="PTHR43646:SF3">
    <property type="entry name" value="SLR1566 PROTEIN"/>
    <property type="match status" value="1"/>
</dbReference>
<keyword evidence="1" id="KW-0812">Transmembrane</keyword>
<comment type="caution">
    <text evidence="3">The sequence shown here is derived from an EMBL/GenBank/DDBJ whole genome shotgun (WGS) entry which is preliminary data.</text>
</comment>
<dbReference type="AlphaFoldDB" id="A0A7Z9BPV3"/>
<keyword evidence="1" id="KW-1133">Transmembrane helix</keyword>
<reference evidence="3" key="1">
    <citation type="submission" date="2019-10" db="EMBL/GenBank/DDBJ databases">
        <authorList>
            <consortium name="Genoscope - CEA"/>
            <person name="William W."/>
        </authorList>
    </citation>
    <scope>NUCLEOTIDE SEQUENCE [LARGE SCALE GENOMIC DNA]</scope>
    <source>
        <strain evidence="3">BBR_PRJEB10994</strain>
    </source>
</reference>
<keyword evidence="4" id="KW-1185">Reference proteome</keyword>
<dbReference type="Gene3D" id="3.90.550.10">
    <property type="entry name" value="Spore Coat Polysaccharide Biosynthesis Protein SpsA, Chain A"/>
    <property type="match status" value="1"/>
</dbReference>
<dbReference type="SUPFAM" id="SSF53448">
    <property type="entry name" value="Nucleotide-diphospho-sugar transferases"/>
    <property type="match status" value="1"/>
</dbReference>
<organism evidence="3 4">
    <name type="scientific">Planktothrix paucivesiculata PCC 9631</name>
    <dbReference type="NCBI Taxonomy" id="671071"/>
    <lineage>
        <taxon>Bacteria</taxon>
        <taxon>Bacillati</taxon>
        <taxon>Cyanobacteriota</taxon>
        <taxon>Cyanophyceae</taxon>
        <taxon>Oscillatoriophycideae</taxon>
        <taxon>Oscillatoriales</taxon>
        <taxon>Microcoleaceae</taxon>
        <taxon>Planktothrix</taxon>
    </lineage>
</organism>
<sequence length="417" mass="47105">MGNLVLILTLLSLIIWLILLLFRGRFWQADQRISEVQEPLLNYPSVAIIVPARNEAELISRSLRSLLNQNYPGSFSIILVDDHSHDKTANIAQETAKLLNQTDRLNIITSQPLPAGWTGKLWAMEQGVKYTTLLNYIPQYILFTDADIEHSPNNLKQLVEKAETENLQLVSLMVLLRCQSFWEKLLIPAFVFFFQKLYPFPWVNHPQSQLAAAAGGCILIRQEALTRIGGLAILKQALIDDCSLAQAVKNTPPSTLSNGVEEREFNQGFSLRSFIFPFTSKSYYPIWLGLTETTYSLRPYPNLSSIWDMVARTAFSQLNFSTVLLGLTLVGMVLIYLISPLSLIWGIVHGNGLVMLLALLTGLLMEIAYYPTLKLYRLSPIWGLTLPLIGFLYALMTLDSALRYWRGKGGSWKGRTY</sequence>
<dbReference type="Pfam" id="PF00535">
    <property type="entry name" value="Glycos_transf_2"/>
    <property type="match status" value="1"/>
</dbReference>
<dbReference type="PANTHER" id="PTHR43646">
    <property type="entry name" value="GLYCOSYLTRANSFERASE"/>
    <property type="match status" value="1"/>
</dbReference>
<evidence type="ECO:0000256" key="1">
    <source>
        <dbReference type="SAM" id="Phobius"/>
    </source>
</evidence>
<feature type="domain" description="Glycosyltransferase 2-like" evidence="2">
    <location>
        <begin position="48"/>
        <end position="227"/>
    </location>
</feature>
<evidence type="ECO:0000313" key="4">
    <source>
        <dbReference type="Proteomes" id="UP000182190"/>
    </source>
</evidence>
<dbReference type="InterPro" id="IPR029044">
    <property type="entry name" value="Nucleotide-diphossugar_trans"/>
</dbReference>
<evidence type="ECO:0000313" key="3">
    <source>
        <dbReference type="EMBL" id="VXD14293.1"/>
    </source>
</evidence>
<dbReference type="NCBIfam" id="TIGR03469">
    <property type="entry name" value="HpnB"/>
    <property type="match status" value="1"/>
</dbReference>
<evidence type="ECO:0000259" key="2">
    <source>
        <dbReference type="Pfam" id="PF00535"/>
    </source>
</evidence>
<feature type="transmembrane region" description="Helical" evidence="1">
    <location>
        <begin position="318"/>
        <end position="338"/>
    </location>
</feature>
<dbReference type="InterPro" id="IPR017832">
    <property type="entry name" value="Glyco_trans_2_hopen-assoc_HpnB"/>
</dbReference>
<dbReference type="InterPro" id="IPR001173">
    <property type="entry name" value="Glyco_trans_2-like"/>
</dbReference>
<proteinExistence type="predicted"/>
<accession>A0A7Z9BPV3</accession>
<feature type="transmembrane region" description="Helical" evidence="1">
    <location>
        <begin position="350"/>
        <end position="369"/>
    </location>
</feature>
<dbReference type="EMBL" id="CZCS02000011">
    <property type="protein sequence ID" value="VXD14293.1"/>
    <property type="molecule type" value="Genomic_DNA"/>
</dbReference>
<feature type="transmembrane region" description="Helical" evidence="1">
    <location>
        <begin position="381"/>
        <end position="405"/>
    </location>
</feature>